<dbReference type="Pfam" id="PF01497">
    <property type="entry name" value="Peripla_BP_2"/>
    <property type="match status" value="1"/>
</dbReference>
<dbReference type="PANTHER" id="PTHR30535:SF34">
    <property type="entry name" value="MOLYBDATE-BINDING PROTEIN MOLA"/>
    <property type="match status" value="1"/>
</dbReference>
<accession>A0A420AQN5</accession>
<comment type="caution">
    <text evidence="2">The sequence shown here is derived from an EMBL/GenBank/DDBJ whole genome shotgun (WGS) entry which is preliminary data.</text>
</comment>
<dbReference type="AlphaFoldDB" id="A0A420AQN5"/>
<name>A0A420AQN5_SPHD1</name>
<dbReference type="SUPFAM" id="SSF53807">
    <property type="entry name" value="Helical backbone' metal receptor"/>
    <property type="match status" value="1"/>
</dbReference>
<dbReference type="InterPro" id="IPR002491">
    <property type="entry name" value="ABC_transptr_periplasmic_BD"/>
</dbReference>
<dbReference type="PROSITE" id="PS51257">
    <property type="entry name" value="PROKAR_LIPOPROTEIN"/>
    <property type="match status" value="1"/>
</dbReference>
<protein>
    <submittedName>
        <fullName evidence="2">Iron complex transport system substrate-binding protein</fullName>
    </submittedName>
</protein>
<dbReference type="PANTHER" id="PTHR30535">
    <property type="entry name" value="VITAMIN B12-BINDING PROTEIN"/>
    <property type="match status" value="1"/>
</dbReference>
<keyword evidence="3" id="KW-1185">Reference proteome</keyword>
<organism evidence="2 3">
    <name type="scientific">Sphingobacterium detergens</name>
    <dbReference type="NCBI Taxonomy" id="1145106"/>
    <lineage>
        <taxon>Bacteria</taxon>
        <taxon>Pseudomonadati</taxon>
        <taxon>Bacteroidota</taxon>
        <taxon>Sphingobacteriia</taxon>
        <taxon>Sphingobacteriales</taxon>
        <taxon>Sphingobacteriaceae</taxon>
        <taxon>Sphingobacterium</taxon>
    </lineage>
</organism>
<evidence type="ECO:0000313" key="2">
    <source>
        <dbReference type="EMBL" id="RKE46750.1"/>
    </source>
</evidence>
<dbReference type="PROSITE" id="PS50983">
    <property type="entry name" value="FE_B12_PBP"/>
    <property type="match status" value="1"/>
</dbReference>
<evidence type="ECO:0000313" key="3">
    <source>
        <dbReference type="Proteomes" id="UP000286246"/>
    </source>
</evidence>
<gene>
    <name evidence="2" type="ORF">DFQ12_3903</name>
</gene>
<dbReference type="Gene3D" id="3.40.50.1980">
    <property type="entry name" value="Nitrogenase molybdenum iron protein domain"/>
    <property type="match status" value="2"/>
</dbReference>
<reference evidence="2 3" key="1">
    <citation type="submission" date="2018-09" db="EMBL/GenBank/DDBJ databases">
        <title>Genomic Encyclopedia of Type Strains, Phase III (KMG-III): the genomes of soil and plant-associated and newly described type strains.</title>
        <authorList>
            <person name="Whitman W."/>
        </authorList>
    </citation>
    <scope>NUCLEOTIDE SEQUENCE [LARGE SCALE GENOMIC DNA]</scope>
    <source>
        <strain evidence="2 3">CECT 7938</strain>
    </source>
</reference>
<dbReference type="OrthoDB" id="9787830at2"/>
<feature type="domain" description="Fe/B12 periplasmic-binding" evidence="1">
    <location>
        <begin position="52"/>
        <end position="311"/>
    </location>
</feature>
<dbReference type="EMBL" id="RAPY01000004">
    <property type="protein sequence ID" value="RKE46750.1"/>
    <property type="molecule type" value="Genomic_DNA"/>
</dbReference>
<sequence>MKINFIKKLIVILFPIWIGCSGENQKEKANGAAVEVTDAQGHLIALEKPAERIVCLYEPGLDALYMLQAEPRIVGLFNDVYSSDELFPIFSKMDARILERKLPVVGTNNQGSVEQIVGLSPDLVIVHAGQADLIEGLRNAGMKVYATKAELKSEVFKTVEDIATLTASTERGMELISYVKQKEELIKKTSDTIAKKRRVYFTWAYGRIFSTTGTKSMMHTCLEMAGVENVCPFELDQPNINAETLIGWNPDMIVMWNDSPQLFYKRKEFADIPAIKEKQIFNLLPMFAYNPHTLKALCTATAIHHWAYGDKQLDQKGQVEEIITHLYGKQKADKIIDLL</sequence>
<dbReference type="RefSeq" id="WP_120260623.1">
    <property type="nucleotide sequence ID" value="NZ_RAPY01000004.1"/>
</dbReference>
<evidence type="ECO:0000259" key="1">
    <source>
        <dbReference type="PROSITE" id="PS50983"/>
    </source>
</evidence>
<proteinExistence type="predicted"/>
<dbReference type="InterPro" id="IPR050902">
    <property type="entry name" value="ABC_Transporter_SBP"/>
</dbReference>
<dbReference type="Proteomes" id="UP000286246">
    <property type="component" value="Unassembled WGS sequence"/>
</dbReference>